<feature type="compositionally biased region" description="Acidic residues" evidence="1">
    <location>
        <begin position="453"/>
        <end position="468"/>
    </location>
</feature>
<feature type="region of interest" description="Disordered" evidence="1">
    <location>
        <begin position="432"/>
        <end position="468"/>
    </location>
</feature>
<sequence>MADQISSSSAKQELLEGITQPHANDVLSGRGNFVNHHSGNENFRALVKHHKKAYVACPKNQKAIYSKLIYDEIRSMNPPGRFLKQDAKTKLWSDVGEKKALDKTRQALREGAPDLMKELDGTDTNSAEYKFENQDALGPLRAARQNNPLTLSLGSFSLNSLDPQRGTEPVSTPPLPGIPGQIQMNNPGLTQEGANALLAAATHMQLQQQQQQQQQQLQFLQQQAGNINPAQLQLLQNHLQMNQQQQQQQPNPVFSGGNNIFLGNNGGYDAALAAAQASSNMGSEQVAALLNAIHNHAANNSADVLQQQLTQQLLTQNLLNQMNNSSNTLQAGNTNQNIQHGFHLPQNAAQHEDSTVSANAMGTSSRARAQRIGLKNSFTQQRRPNRNLKNNEQALMGNSLMSVESINMDQLRMSGVSLGEFTGSEMCKLFESDRELGKAKDKTDDVSEVSDAMSEDAMSEDEKETSKK</sequence>
<evidence type="ECO:0000259" key="2">
    <source>
        <dbReference type="Pfam" id="PF20710"/>
    </source>
</evidence>
<gene>
    <name evidence="3" type="ORF">QTG54_005041</name>
</gene>
<dbReference type="Proteomes" id="UP001224775">
    <property type="component" value="Unassembled WGS sequence"/>
</dbReference>
<dbReference type="InterPro" id="IPR049227">
    <property type="entry name" value="DUF6824"/>
</dbReference>
<evidence type="ECO:0000313" key="3">
    <source>
        <dbReference type="EMBL" id="KAK1744508.1"/>
    </source>
</evidence>
<accession>A0AAD9DG91</accession>
<reference evidence="3" key="1">
    <citation type="submission" date="2023-06" db="EMBL/GenBank/DDBJ databases">
        <title>Survivors Of The Sea: Transcriptome response of Skeletonema marinoi to long-term dormancy.</title>
        <authorList>
            <person name="Pinder M.I.M."/>
            <person name="Kourtchenko O."/>
            <person name="Robertson E.K."/>
            <person name="Larsson T."/>
            <person name="Maumus F."/>
            <person name="Osuna-Cruz C.M."/>
            <person name="Vancaester E."/>
            <person name="Stenow R."/>
            <person name="Vandepoele K."/>
            <person name="Ploug H."/>
            <person name="Bruchert V."/>
            <person name="Godhe A."/>
            <person name="Topel M."/>
        </authorList>
    </citation>
    <scope>NUCLEOTIDE SEQUENCE</scope>
    <source>
        <strain evidence="3">R05AC</strain>
    </source>
</reference>
<keyword evidence="4" id="KW-1185">Reference proteome</keyword>
<comment type="caution">
    <text evidence="3">The sequence shown here is derived from an EMBL/GenBank/DDBJ whole genome shotgun (WGS) entry which is preliminary data.</text>
</comment>
<evidence type="ECO:0000313" key="4">
    <source>
        <dbReference type="Proteomes" id="UP001224775"/>
    </source>
</evidence>
<protein>
    <recommendedName>
        <fullName evidence="2">DUF6824 domain-containing protein</fullName>
    </recommendedName>
</protein>
<dbReference type="Pfam" id="PF20710">
    <property type="entry name" value="DUF6824"/>
    <property type="match status" value="1"/>
</dbReference>
<name>A0AAD9DG91_9STRA</name>
<evidence type="ECO:0000256" key="1">
    <source>
        <dbReference type="SAM" id="MobiDB-lite"/>
    </source>
</evidence>
<feature type="domain" description="DUF6824" evidence="2">
    <location>
        <begin position="25"/>
        <end position="110"/>
    </location>
</feature>
<dbReference type="EMBL" id="JATAAI010000007">
    <property type="protein sequence ID" value="KAK1744508.1"/>
    <property type="molecule type" value="Genomic_DNA"/>
</dbReference>
<organism evidence="3 4">
    <name type="scientific">Skeletonema marinoi</name>
    <dbReference type="NCBI Taxonomy" id="267567"/>
    <lineage>
        <taxon>Eukaryota</taxon>
        <taxon>Sar</taxon>
        <taxon>Stramenopiles</taxon>
        <taxon>Ochrophyta</taxon>
        <taxon>Bacillariophyta</taxon>
        <taxon>Coscinodiscophyceae</taxon>
        <taxon>Thalassiosirophycidae</taxon>
        <taxon>Thalassiosirales</taxon>
        <taxon>Skeletonemataceae</taxon>
        <taxon>Skeletonema</taxon>
        <taxon>Skeletonema marinoi-dohrnii complex</taxon>
    </lineage>
</organism>
<dbReference type="AlphaFoldDB" id="A0AAD9DG91"/>
<feature type="compositionally biased region" description="Basic and acidic residues" evidence="1">
    <location>
        <begin position="432"/>
        <end position="445"/>
    </location>
</feature>
<proteinExistence type="predicted"/>